<keyword evidence="3" id="KW-1185">Reference proteome</keyword>
<name>A0A812ZT43_9DINO</name>
<feature type="region of interest" description="Disordered" evidence="1">
    <location>
        <begin position="635"/>
        <end position="684"/>
    </location>
</feature>
<reference evidence="2" key="1">
    <citation type="submission" date="2021-02" db="EMBL/GenBank/DDBJ databases">
        <authorList>
            <person name="Dougan E. K."/>
            <person name="Rhodes N."/>
            <person name="Thang M."/>
            <person name="Chan C."/>
        </authorList>
    </citation>
    <scope>NUCLEOTIDE SEQUENCE</scope>
</reference>
<protein>
    <submittedName>
        <fullName evidence="2">Uncharacterized protein</fullName>
    </submittedName>
</protein>
<dbReference type="Proteomes" id="UP000601435">
    <property type="component" value="Unassembled WGS sequence"/>
</dbReference>
<evidence type="ECO:0000313" key="3">
    <source>
        <dbReference type="Proteomes" id="UP000601435"/>
    </source>
</evidence>
<evidence type="ECO:0000256" key="1">
    <source>
        <dbReference type="SAM" id="MobiDB-lite"/>
    </source>
</evidence>
<comment type="caution">
    <text evidence="2">The sequence shown here is derived from an EMBL/GenBank/DDBJ whole genome shotgun (WGS) entry which is preliminary data.</text>
</comment>
<evidence type="ECO:0000313" key="2">
    <source>
        <dbReference type="EMBL" id="CAE7838004.1"/>
    </source>
</evidence>
<feature type="compositionally biased region" description="Basic and acidic residues" evidence="1">
    <location>
        <begin position="240"/>
        <end position="253"/>
    </location>
</feature>
<proteinExistence type="predicted"/>
<organism evidence="2 3">
    <name type="scientific">Symbiodinium necroappetens</name>
    <dbReference type="NCBI Taxonomy" id="1628268"/>
    <lineage>
        <taxon>Eukaryota</taxon>
        <taxon>Sar</taxon>
        <taxon>Alveolata</taxon>
        <taxon>Dinophyceae</taxon>
        <taxon>Suessiales</taxon>
        <taxon>Symbiodiniaceae</taxon>
        <taxon>Symbiodinium</taxon>
    </lineage>
</organism>
<feature type="region of interest" description="Disordered" evidence="1">
    <location>
        <begin position="237"/>
        <end position="277"/>
    </location>
</feature>
<dbReference type="AlphaFoldDB" id="A0A812ZT43"/>
<sequence>MKKWEMDEGLGLLAEERTLLGFNLVLAISSISDSLRGPGREATANDVSEWLKSAKKAMSPKVVSVYLRIRDRFPPEAVVHRLQVDAGLKRHELLPFIGRSLAKRRIVTYFVNRFKPADKDGVQYVPGRSPAQVLTQTFTNFKSFLESGLCGAIFRDAPHLGWLQQLPDFMQEIIEFLAAVLSGTGKYDEAIDALVAENYLVPAERVLANKDVFTIDVELLEKDMAAWLIPDPPAAAAVEVKPDSQPESQKAEEPGAAPLPDQSEPDPMEEPLSFAAEGPPARAETFRMLVLNRCQQDMLDRLSADAWEKALLQATTSAKTANIVAGNLDVDLNATDGGLAILHIIDCKTLAITDCENAIRYPFRFGPAIDVVKLKNLMANIFGTKEGESKFRSCDAALIFDGRSRKYDKEVAKQLNAHIKFVAKEILPARRYEVFRLHYHNREFMDGGAVRKRATSANLQCPDHLESGICIMGKDFKASLAVLPRKHFDVPSTSLDGFRNQSRGFSGLNLNPEPVRVTADTRSCLASGSTVEQGADLEGEQEEDKGHLLFPWEWPENVWDEIFHSMGAAAGQLEIYHHTADQGYAALAALRHKYKYRTSALSEKHRQLIREVLAYRIVSDICSGSRDWGRKLRRETSLAGDVPTADESEIQPTGSKKQKTEQNGDNEGGGCSSDTSGITDDKEQ</sequence>
<feature type="compositionally biased region" description="Polar residues" evidence="1">
    <location>
        <begin position="650"/>
        <end position="665"/>
    </location>
</feature>
<dbReference type="EMBL" id="CAJNJA010049648">
    <property type="protein sequence ID" value="CAE7838004.1"/>
    <property type="molecule type" value="Genomic_DNA"/>
</dbReference>
<gene>
    <name evidence="2" type="ORF">SNEC2469_LOCUS25282</name>
</gene>
<dbReference type="OrthoDB" id="412077at2759"/>
<accession>A0A812ZT43</accession>